<comment type="caution">
    <text evidence="1">The sequence shown here is derived from an EMBL/GenBank/DDBJ whole genome shotgun (WGS) entry which is preliminary data.</text>
</comment>
<accession>A0A8H7F0D8</accession>
<organism evidence="1 2">
    <name type="scientific">Agaricus bisporus var. burnettii</name>
    <dbReference type="NCBI Taxonomy" id="192524"/>
    <lineage>
        <taxon>Eukaryota</taxon>
        <taxon>Fungi</taxon>
        <taxon>Dikarya</taxon>
        <taxon>Basidiomycota</taxon>
        <taxon>Agaricomycotina</taxon>
        <taxon>Agaricomycetes</taxon>
        <taxon>Agaricomycetidae</taxon>
        <taxon>Agaricales</taxon>
        <taxon>Agaricineae</taxon>
        <taxon>Agaricaceae</taxon>
        <taxon>Agaricus</taxon>
    </lineage>
</organism>
<protein>
    <submittedName>
        <fullName evidence="1">Uncharacterized protein</fullName>
    </submittedName>
</protein>
<proteinExistence type="predicted"/>
<dbReference type="AlphaFoldDB" id="A0A8H7F0D8"/>
<evidence type="ECO:0000313" key="1">
    <source>
        <dbReference type="EMBL" id="KAF7770921.1"/>
    </source>
</evidence>
<name>A0A8H7F0D8_AGABI</name>
<sequence>MVHLVGYSLDQSLTQGTTWALAINPPELHYCLDPPDKLLDPTTPDALSSHFFVNVLQPPQDSNLGAPQHVPYIRLRFGIRQARQLNVMVNAMSDSLACTRALAMNLCTANKHGKKIWY</sequence>
<gene>
    <name evidence="1" type="ORF">Agabi119p4_6895</name>
</gene>
<dbReference type="Proteomes" id="UP000629468">
    <property type="component" value="Unassembled WGS sequence"/>
</dbReference>
<evidence type="ECO:0000313" key="2">
    <source>
        <dbReference type="Proteomes" id="UP000629468"/>
    </source>
</evidence>
<reference evidence="1 2" key="1">
    <citation type="journal article" name="Sci. Rep.">
        <title>Telomere-to-telomere assembled and centromere annotated genomes of the two main subspecies of the button mushroom Agaricus bisporus reveal especially polymorphic chromosome ends.</title>
        <authorList>
            <person name="Sonnenberg A.S.M."/>
            <person name="Sedaghat-Telgerd N."/>
            <person name="Lavrijssen B."/>
            <person name="Ohm R.A."/>
            <person name="Hendrickx P.M."/>
            <person name="Scholtmeijer K."/>
            <person name="Baars J.J.P."/>
            <person name="van Peer A."/>
        </authorList>
    </citation>
    <scope>NUCLEOTIDE SEQUENCE [LARGE SCALE GENOMIC DNA]</scope>
    <source>
        <strain evidence="1 2">H119_p4</strain>
    </source>
</reference>
<dbReference type="EMBL" id="JABXXO010000009">
    <property type="protein sequence ID" value="KAF7770921.1"/>
    <property type="molecule type" value="Genomic_DNA"/>
</dbReference>